<dbReference type="Proteomes" id="UP000554482">
    <property type="component" value="Unassembled WGS sequence"/>
</dbReference>
<evidence type="ECO:0000313" key="3">
    <source>
        <dbReference type="Proteomes" id="UP000554482"/>
    </source>
</evidence>
<keyword evidence="3" id="KW-1185">Reference proteome</keyword>
<evidence type="ECO:0000313" key="2">
    <source>
        <dbReference type="EMBL" id="KAF5196118.1"/>
    </source>
</evidence>
<dbReference type="OrthoDB" id="1750639at2759"/>
<feature type="domain" description="GAG-pre-integrase" evidence="1">
    <location>
        <begin position="56"/>
        <end position="101"/>
    </location>
</feature>
<name>A0A7J6WGS6_THATH</name>
<gene>
    <name evidence="2" type="ORF">FRX31_014296</name>
</gene>
<comment type="caution">
    <text evidence="2">The sequence shown here is derived from an EMBL/GenBank/DDBJ whole genome shotgun (WGS) entry which is preliminary data.</text>
</comment>
<dbReference type="AlphaFoldDB" id="A0A7J6WGS6"/>
<accession>A0A7J6WGS6</accession>
<dbReference type="InterPro" id="IPR025724">
    <property type="entry name" value="GAG-pre-integrase_dom"/>
</dbReference>
<dbReference type="EMBL" id="JABWDY010016420">
    <property type="protein sequence ID" value="KAF5196118.1"/>
    <property type="molecule type" value="Genomic_DNA"/>
</dbReference>
<reference evidence="2 3" key="1">
    <citation type="submission" date="2020-06" db="EMBL/GenBank/DDBJ databases">
        <title>Transcriptomic and genomic resources for Thalictrum thalictroides and T. hernandezii: Facilitating candidate gene discovery in an emerging model plant lineage.</title>
        <authorList>
            <person name="Arias T."/>
            <person name="Riano-Pachon D.M."/>
            <person name="Di Stilio V.S."/>
        </authorList>
    </citation>
    <scope>NUCLEOTIDE SEQUENCE [LARGE SCALE GENOMIC DNA]</scope>
    <source>
        <strain evidence="3">cv. WT478/WT964</strain>
        <tissue evidence="2">Leaves</tissue>
    </source>
</reference>
<proteinExistence type="predicted"/>
<dbReference type="Pfam" id="PF13976">
    <property type="entry name" value="gag_pre-integrs"/>
    <property type="match status" value="1"/>
</dbReference>
<sequence length="124" mass="14270">MDHPHPFSDRSTRRIFGRGFERDGLYYFGDPPPIPAPPSTVLQASTLPTLGSHDFSFRSLNLWHACLGHVNFQYLCLLFPELIKSCKFHKFHCHICALSKHTRSSYISRMHRSPCAFDLIHSDV</sequence>
<evidence type="ECO:0000259" key="1">
    <source>
        <dbReference type="Pfam" id="PF13976"/>
    </source>
</evidence>
<protein>
    <recommendedName>
        <fullName evidence="1">GAG-pre-integrase domain-containing protein</fullName>
    </recommendedName>
</protein>
<organism evidence="2 3">
    <name type="scientific">Thalictrum thalictroides</name>
    <name type="common">Rue-anemone</name>
    <name type="synonym">Anemone thalictroides</name>
    <dbReference type="NCBI Taxonomy" id="46969"/>
    <lineage>
        <taxon>Eukaryota</taxon>
        <taxon>Viridiplantae</taxon>
        <taxon>Streptophyta</taxon>
        <taxon>Embryophyta</taxon>
        <taxon>Tracheophyta</taxon>
        <taxon>Spermatophyta</taxon>
        <taxon>Magnoliopsida</taxon>
        <taxon>Ranunculales</taxon>
        <taxon>Ranunculaceae</taxon>
        <taxon>Thalictroideae</taxon>
        <taxon>Thalictrum</taxon>
    </lineage>
</organism>